<proteinExistence type="predicted"/>
<feature type="compositionally biased region" description="Low complexity" evidence="2">
    <location>
        <begin position="191"/>
        <end position="209"/>
    </location>
</feature>
<feature type="compositionally biased region" description="Basic residues" evidence="2">
    <location>
        <begin position="222"/>
        <end position="231"/>
    </location>
</feature>
<feature type="region of interest" description="Disordered" evidence="2">
    <location>
        <begin position="546"/>
        <end position="619"/>
    </location>
</feature>
<feature type="region of interest" description="Disordered" evidence="2">
    <location>
        <begin position="499"/>
        <end position="533"/>
    </location>
</feature>
<evidence type="ECO:0000313" key="4">
    <source>
        <dbReference type="Proteomes" id="UP001161757"/>
    </source>
</evidence>
<keyword evidence="1" id="KW-0175">Coiled coil</keyword>
<accession>A0AAN6F1W9</accession>
<evidence type="ECO:0000256" key="2">
    <source>
        <dbReference type="SAM" id="MobiDB-lite"/>
    </source>
</evidence>
<feature type="compositionally biased region" description="Low complexity" evidence="2">
    <location>
        <begin position="456"/>
        <end position="471"/>
    </location>
</feature>
<comment type="caution">
    <text evidence="3">The sequence shown here is derived from an EMBL/GenBank/DDBJ whole genome shotgun (WGS) entry which is preliminary data.</text>
</comment>
<name>A0AAN6F1W9_EXODE</name>
<dbReference type="EMBL" id="JAJGCB010000002">
    <property type="protein sequence ID" value="KAJ8994839.1"/>
    <property type="molecule type" value="Genomic_DNA"/>
</dbReference>
<organism evidence="3 4">
    <name type="scientific">Exophiala dermatitidis</name>
    <name type="common">Black yeast-like fungus</name>
    <name type="synonym">Wangiella dermatitidis</name>
    <dbReference type="NCBI Taxonomy" id="5970"/>
    <lineage>
        <taxon>Eukaryota</taxon>
        <taxon>Fungi</taxon>
        <taxon>Dikarya</taxon>
        <taxon>Ascomycota</taxon>
        <taxon>Pezizomycotina</taxon>
        <taxon>Eurotiomycetes</taxon>
        <taxon>Chaetothyriomycetidae</taxon>
        <taxon>Chaetothyriales</taxon>
        <taxon>Herpotrichiellaceae</taxon>
        <taxon>Exophiala</taxon>
    </lineage>
</organism>
<dbReference type="AlphaFoldDB" id="A0AAN6F1W9"/>
<feature type="region of interest" description="Disordered" evidence="2">
    <location>
        <begin position="442"/>
        <end position="473"/>
    </location>
</feature>
<feature type="compositionally biased region" description="Basic residues" evidence="2">
    <location>
        <begin position="680"/>
        <end position="697"/>
    </location>
</feature>
<feature type="region of interest" description="Disordered" evidence="2">
    <location>
        <begin position="670"/>
        <end position="714"/>
    </location>
</feature>
<evidence type="ECO:0000256" key="1">
    <source>
        <dbReference type="SAM" id="Coils"/>
    </source>
</evidence>
<gene>
    <name evidence="3" type="ORF">HRR80_001537</name>
</gene>
<feature type="region of interest" description="Disordered" evidence="2">
    <location>
        <begin position="189"/>
        <end position="258"/>
    </location>
</feature>
<feature type="compositionally biased region" description="Basic and acidic residues" evidence="2">
    <location>
        <begin position="565"/>
        <end position="577"/>
    </location>
</feature>
<feature type="compositionally biased region" description="Basic and acidic residues" evidence="2">
    <location>
        <begin position="503"/>
        <end position="517"/>
    </location>
</feature>
<feature type="compositionally biased region" description="Polar residues" evidence="2">
    <location>
        <begin position="518"/>
        <end position="527"/>
    </location>
</feature>
<evidence type="ECO:0000313" key="3">
    <source>
        <dbReference type="EMBL" id="KAJ8994839.1"/>
    </source>
</evidence>
<reference evidence="3" key="1">
    <citation type="submission" date="2023-01" db="EMBL/GenBank/DDBJ databases">
        <title>Exophiala dermititidis isolated from Cystic Fibrosis Patient.</title>
        <authorList>
            <person name="Kurbessoian T."/>
            <person name="Crocker A."/>
            <person name="Murante D."/>
            <person name="Hogan D.A."/>
            <person name="Stajich J.E."/>
        </authorList>
    </citation>
    <scope>NUCLEOTIDE SEQUENCE</scope>
    <source>
        <strain evidence="3">Ex8</strain>
    </source>
</reference>
<protein>
    <submittedName>
        <fullName evidence="3">Uncharacterized protein</fullName>
    </submittedName>
</protein>
<feature type="coiled-coil region" evidence="1">
    <location>
        <begin position="25"/>
        <end position="87"/>
    </location>
</feature>
<sequence length="714" mass="81097">MLSDRRSTISYAIDLLKAHQIRRENLFLHEELKSCRKEIDVLREEVKDARSAVEAIEHASDKTRCLFEDQQSRLSSQLRELEASQKECRAMLQSEISHLKTAQAQFGERALKQWEDLQKETNALKVDCQGKLDIQQRQQEEVSASLETLQQTLAGKVDTSSFEALVLRVDGLSRHPPVAAERLLSSVSRVPDSFEQPQQQRQSSPLPGQDDTQVRDSQAQRHQGRNRKHIIHERVQSPACQQVPQQNHERRRETTLPEDLDLDENAISFSYAVRRDCSDGDTNTLQLLPQSDVQAPQLVRVNLLQQRRYDDWDGYYSQGLCLIQSLPRSFEEAIVRNFVNGIFHTVQKKQCERFLDEKGWLWNNVTLFAKLCSQLYTSAGIASDDDLSMGDDPNEAGVLQPPTNFTAALGTLGKSESKVNETDKQSHWPQIADGYQAVPFSAGSRRGQRLVDKGSVRQSQPQQPTQVQFQKTRSRLKIAPADASQDLGSTKVKIQLRPTVRSDQSREVDQTVLKKQEQQTARQNSPASRDKKPYFLLRSAVWDKDHPAGKVARKPPIPTTAVQEHAQDQDHDDDREMNQPTPRHRKKSTFISTMAYRREDPDPGSSTSPPIMDQQPQPPLWSIKPTTVASKLAENRAVLPQLVPHKRAFHDMAALAGDSSHDEGQRLLEMTSKHFSPAAKVRRTGKKYLYRRPRRHLPLPPPPEIPILSTTSED</sequence>
<dbReference type="Proteomes" id="UP001161757">
    <property type="component" value="Unassembled WGS sequence"/>
</dbReference>